<evidence type="ECO:0000313" key="1">
    <source>
        <dbReference type="EMBL" id="MDR5591671.1"/>
    </source>
</evidence>
<dbReference type="RefSeq" id="WP_309562528.1">
    <property type="nucleotide sequence ID" value="NZ_JAVJIU010000004.1"/>
</dbReference>
<dbReference type="EMBL" id="JAVJIU010000004">
    <property type="protein sequence ID" value="MDR5591671.1"/>
    <property type="molecule type" value="Genomic_DNA"/>
</dbReference>
<keyword evidence="2" id="KW-1185">Reference proteome</keyword>
<gene>
    <name evidence="1" type="ORF">RE431_13570</name>
</gene>
<protein>
    <recommendedName>
        <fullName evidence="3">Lipoprotein</fullName>
    </recommendedName>
</protein>
<proteinExistence type="predicted"/>
<evidence type="ECO:0000313" key="2">
    <source>
        <dbReference type="Proteomes" id="UP001257234"/>
    </source>
</evidence>
<evidence type="ECO:0008006" key="3">
    <source>
        <dbReference type="Google" id="ProtNLM"/>
    </source>
</evidence>
<accession>A0ABU1ETF3</accession>
<reference evidence="2" key="1">
    <citation type="submission" date="2023-07" db="EMBL/GenBank/DDBJ databases">
        <title>Christiangramia sp. SM2212., a novel bacterium of the family Flavobacteriaceae isolated from the sea sediment.</title>
        <authorList>
            <person name="Wang J."/>
            <person name="Zhang X."/>
        </authorList>
    </citation>
    <scope>NUCLEOTIDE SEQUENCE [LARGE SCALE GENOMIC DNA]</scope>
    <source>
        <strain evidence="2">SM2212</strain>
    </source>
</reference>
<name>A0ABU1ETF3_9FLAO</name>
<organism evidence="1 2">
    <name type="scientific">Christiangramia sediminicola</name>
    <dbReference type="NCBI Taxonomy" id="3073267"/>
    <lineage>
        <taxon>Bacteria</taxon>
        <taxon>Pseudomonadati</taxon>
        <taxon>Bacteroidota</taxon>
        <taxon>Flavobacteriia</taxon>
        <taxon>Flavobacteriales</taxon>
        <taxon>Flavobacteriaceae</taxon>
        <taxon>Christiangramia</taxon>
    </lineage>
</organism>
<dbReference type="Proteomes" id="UP001257234">
    <property type="component" value="Unassembled WGS sequence"/>
</dbReference>
<comment type="caution">
    <text evidence="1">The sequence shown here is derived from an EMBL/GenBank/DDBJ whole genome shotgun (WGS) entry which is preliminary data.</text>
</comment>
<sequence>MRKLLLLFICSIYFSCQEKDTEIFFAVQKNETGDLELKITKDYKYKIIKDDSILDKGDAVVNKSEIELVPTPESPLITLIHNKKFILKNDSLCGIEYKRPYQKMNDSILEQAEEVANLKNCFIVKKNLLKRIN</sequence>